<protein>
    <submittedName>
        <fullName evidence="11">TonB-dependent receptor plug domain-containing protein</fullName>
    </submittedName>
</protein>
<evidence type="ECO:0000313" key="11">
    <source>
        <dbReference type="EMBL" id="MFB5946645.1"/>
    </source>
</evidence>
<dbReference type="InterPro" id="IPR037066">
    <property type="entry name" value="Plug_dom_sf"/>
</dbReference>
<dbReference type="PROSITE" id="PS52016">
    <property type="entry name" value="TONB_DEPENDENT_REC_3"/>
    <property type="match status" value="1"/>
</dbReference>
<accession>A0ABV5CGG2</accession>
<dbReference type="InterPro" id="IPR039426">
    <property type="entry name" value="TonB-dep_rcpt-like"/>
</dbReference>
<dbReference type="InterPro" id="IPR036942">
    <property type="entry name" value="Beta-barrel_TonB_sf"/>
</dbReference>
<dbReference type="EMBL" id="JBBVGT010000003">
    <property type="protein sequence ID" value="MFB5946645.1"/>
    <property type="molecule type" value="Genomic_DNA"/>
</dbReference>
<evidence type="ECO:0000256" key="6">
    <source>
        <dbReference type="ARBA" id="ARBA00023136"/>
    </source>
</evidence>
<dbReference type="Gene3D" id="2.40.170.20">
    <property type="entry name" value="TonB-dependent receptor, beta-barrel domain"/>
    <property type="match status" value="1"/>
</dbReference>
<evidence type="ECO:0000259" key="10">
    <source>
        <dbReference type="Pfam" id="PF07715"/>
    </source>
</evidence>
<evidence type="ECO:0000256" key="5">
    <source>
        <dbReference type="ARBA" id="ARBA00022729"/>
    </source>
</evidence>
<feature type="signal peptide" evidence="9">
    <location>
        <begin position="1"/>
        <end position="18"/>
    </location>
</feature>
<evidence type="ECO:0000256" key="1">
    <source>
        <dbReference type="ARBA" id="ARBA00004571"/>
    </source>
</evidence>
<proteinExistence type="inferred from homology"/>
<keyword evidence="6 8" id="KW-0472">Membrane</keyword>
<comment type="subcellular location">
    <subcellularLocation>
        <location evidence="1 8">Cell outer membrane</location>
        <topology evidence="1 8">Multi-pass membrane protein</topology>
    </subcellularLocation>
</comment>
<dbReference type="PANTHER" id="PTHR30069">
    <property type="entry name" value="TONB-DEPENDENT OUTER MEMBRANE RECEPTOR"/>
    <property type="match status" value="1"/>
</dbReference>
<dbReference type="PANTHER" id="PTHR30069:SF29">
    <property type="entry name" value="HEMOGLOBIN AND HEMOGLOBIN-HAPTOGLOBIN-BINDING PROTEIN 1-RELATED"/>
    <property type="match status" value="1"/>
</dbReference>
<dbReference type="Pfam" id="PF07715">
    <property type="entry name" value="Plug"/>
    <property type="match status" value="1"/>
</dbReference>
<keyword evidence="5 9" id="KW-0732">Signal</keyword>
<evidence type="ECO:0000256" key="9">
    <source>
        <dbReference type="SAM" id="SignalP"/>
    </source>
</evidence>
<comment type="similarity">
    <text evidence="8">Belongs to the TonB-dependent receptor family.</text>
</comment>
<dbReference type="RefSeq" id="WP_375558173.1">
    <property type="nucleotide sequence ID" value="NZ_JBBVGT010000003.1"/>
</dbReference>
<dbReference type="SUPFAM" id="SSF56935">
    <property type="entry name" value="Porins"/>
    <property type="match status" value="1"/>
</dbReference>
<dbReference type="Proteomes" id="UP001580928">
    <property type="component" value="Unassembled WGS sequence"/>
</dbReference>
<comment type="caution">
    <text evidence="11">The sequence shown here is derived from an EMBL/GenBank/DDBJ whole genome shotgun (WGS) entry which is preliminary data.</text>
</comment>
<reference evidence="11 12" key="1">
    <citation type="submission" date="2024-04" db="EMBL/GenBank/DDBJ databases">
        <title>Albibacterium profundi sp. nov., isolated from sediment of the Challenger Deep of Mariana Trench.</title>
        <authorList>
            <person name="Wang Y."/>
        </authorList>
    </citation>
    <scope>NUCLEOTIDE SEQUENCE [LARGE SCALE GENOMIC DNA]</scope>
    <source>
        <strain evidence="11 12">RHL897</strain>
    </source>
</reference>
<keyword evidence="3 8" id="KW-1134">Transmembrane beta strand</keyword>
<feature type="domain" description="TonB-dependent receptor plug" evidence="10">
    <location>
        <begin position="42"/>
        <end position="134"/>
    </location>
</feature>
<evidence type="ECO:0000313" key="12">
    <source>
        <dbReference type="Proteomes" id="UP001580928"/>
    </source>
</evidence>
<evidence type="ECO:0000256" key="7">
    <source>
        <dbReference type="ARBA" id="ARBA00023237"/>
    </source>
</evidence>
<name>A0ABV5CGG2_9SPHI</name>
<keyword evidence="2 8" id="KW-0813">Transport</keyword>
<gene>
    <name evidence="11" type="ORF">WKR92_12490</name>
</gene>
<dbReference type="InterPro" id="IPR012910">
    <property type="entry name" value="Plug_dom"/>
</dbReference>
<evidence type="ECO:0000256" key="4">
    <source>
        <dbReference type="ARBA" id="ARBA00022692"/>
    </source>
</evidence>
<keyword evidence="4 8" id="KW-0812">Transmembrane</keyword>
<dbReference type="Gene3D" id="2.170.130.10">
    <property type="entry name" value="TonB-dependent receptor, plug domain"/>
    <property type="match status" value="1"/>
</dbReference>
<evidence type="ECO:0000256" key="3">
    <source>
        <dbReference type="ARBA" id="ARBA00022452"/>
    </source>
</evidence>
<keyword evidence="7 8" id="KW-0998">Cell outer membrane</keyword>
<sequence length="661" mass="75129">MKSILSIFFIISTLNLFAQDTLKVADTLNRVDVNRTQLSNAEQSPMPSQTLRPDDWSNLNSTTVADAVKYLSGVQVRDYGGIGGLKTVDVRSLGANHTAILYDGISMNNAQNGQIDLGRLTLENIEVISLFHGQPNNLLLPAKAFSAASVLQLVTTDPVFKPGCKTNLKLGLETGSFGLLNPSFRWQQKLGSQTSTNFNAEYTSAHGEYDFYFQRGIVDTLVRRENSDIEALRLEFAVQGALADSSSWKVSLYHYLADRGLPGAAVDNRFFSEERQKERDYFIQGRWKKIISPRYEILLNAKHQYSYLHYADPNFLTSDGYLENTYKQHENFISVANLFTLSKQLQASFAADYTRQTLDANLRDFAYPTRNTVLLNTALRWKWKNVQLDANALATFWTEKTEIHEESLHKENLGYSVSASWKPLANNNLYLRVFHKSIFRAPTFNDMYYTLVGSTSLRPEFVDEYNIGLTWQKALPGTIEQIQFNVDAYHNAIKDRITAIPLNSLFRWSMVNLGQVDIDGLDVGFLGRVRLGTKSTLDTRVNYTYQKAVDKTPDGANYDQLVPYTPQHSGAFFATGNYKGFSLSYNVLYVGERYSLRSNTMENLMTDWLVQNIAASYSLKKREQTYRIQLELNNLADTNYQIIRSYPMPGLHYRVGLQIAY</sequence>
<feature type="chain" id="PRO_5045927785" evidence="9">
    <location>
        <begin position="19"/>
        <end position="661"/>
    </location>
</feature>
<evidence type="ECO:0000256" key="8">
    <source>
        <dbReference type="PROSITE-ProRule" id="PRU01360"/>
    </source>
</evidence>
<organism evidence="11 12">
    <name type="scientific">Albibacterium profundi</name>
    <dbReference type="NCBI Taxonomy" id="3134906"/>
    <lineage>
        <taxon>Bacteria</taxon>
        <taxon>Pseudomonadati</taxon>
        <taxon>Bacteroidota</taxon>
        <taxon>Sphingobacteriia</taxon>
        <taxon>Sphingobacteriales</taxon>
        <taxon>Sphingobacteriaceae</taxon>
        <taxon>Albibacterium</taxon>
    </lineage>
</organism>
<evidence type="ECO:0000256" key="2">
    <source>
        <dbReference type="ARBA" id="ARBA00022448"/>
    </source>
</evidence>
<keyword evidence="11" id="KW-0675">Receptor</keyword>
<keyword evidence="12" id="KW-1185">Reference proteome</keyword>